<dbReference type="AlphaFoldDB" id="A0A7W5VMC5"/>
<keyword evidence="3" id="KW-1185">Reference proteome</keyword>
<name>A0A7W5VMC5_9ACTN</name>
<evidence type="ECO:0000313" key="2">
    <source>
        <dbReference type="EMBL" id="MBB3734050.1"/>
    </source>
</evidence>
<accession>A0A7W5VMC5</accession>
<gene>
    <name evidence="2" type="ORF">FHR33_010003</name>
</gene>
<evidence type="ECO:0000313" key="3">
    <source>
        <dbReference type="Proteomes" id="UP000579945"/>
    </source>
</evidence>
<evidence type="ECO:0000256" key="1">
    <source>
        <dbReference type="SAM" id="Coils"/>
    </source>
</evidence>
<dbReference type="GeneID" id="95395938"/>
<feature type="coiled-coil region" evidence="1">
    <location>
        <begin position="39"/>
        <end position="66"/>
    </location>
</feature>
<dbReference type="RefSeq" id="WP_183663045.1">
    <property type="nucleotide sequence ID" value="NZ_BAAAXX010000004.1"/>
</dbReference>
<protein>
    <submittedName>
        <fullName evidence="2">Uncharacterized protein</fullName>
    </submittedName>
</protein>
<dbReference type="Proteomes" id="UP000579945">
    <property type="component" value="Unassembled WGS sequence"/>
</dbReference>
<sequence>MSGRKTAKPPPATIELAQDPDAVASLELMRRVHLALESLDPHRQKIEKLKAELKAEQEALKAQEDKLRQPIDLVIKALQPRLGADGVGTFNGVPVVRGHLKPGSRKFKTDDFFRAHPHLAPMRDTYTSIGEPSYDVKILPGAFPGSSP</sequence>
<organism evidence="2 3">
    <name type="scientific">Nonomuraea dietziae</name>
    <dbReference type="NCBI Taxonomy" id="65515"/>
    <lineage>
        <taxon>Bacteria</taxon>
        <taxon>Bacillati</taxon>
        <taxon>Actinomycetota</taxon>
        <taxon>Actinomycetes</taxon>
        <taxon>Streptosporangiales</taxon>
        <taxon>Streptosporangiaceae</taxon>
        <taxon>Nonomuraea</taxon>
    </lineage>
</organism>
<reference evidence="2 3" key="1">
    <citation type="submission" date="2020-08" db="EMBL/GenBank/DDBJ databases">
        <title>Sequencing the genomes of 1000 actinobacteria strains.</title>
        <authorList>
            <person name="Klenk H.-P."/>
        </authorList>
    </citation>
    <scope>NUCLEOTIDE SEQUENCE [LARGE SCALE GENOMIC DNA]</scope>
    <source>
        <strain evidence="2 3">DSM 44320</strain>
    </source>
</reference>
<dbReference type="EMBL" id="JACIBV010000003">
    <property type="protein sequence ID" value="MBB3734050.1"/>
    <property type="molecule type" value="Genomic_DNA"/>
</dbReference>
<comment type="caution">
    <text evidence="2">The sequence shown here is derived from an EMBL/GenBank/DDBJ whole genome shotgun (WGS) entry which is preliminary data.</text>
</comment>
<proteinExistence type="predicted"/>
<keyword evidence="1" id="KW-0175">Coiled coil</keyword>